<protein>
    <submittedName>
        <fullName evidence="1">Uncharacterized protein</fullName>
    </submittedName>
</protein>
<gene>
    <name evidence="1" type="ordered locus">At2g24255</name>
</gene>
<name>Q1PF05_ARATH</name>
<proteinExistence type="predicted"/>
<dbReference type="AlphaFoldDB" id="Q1PF05"/>
<sequence length="58" mass="6590">MGRSQAASTSFQHLLTPAKCQRLREAQQILLFFPPCLAEEKSRDYIPNRSFCTYGPKG</sequence>
<organism evidence="1">
    <name type="scientific">Arabidopsis thaliana</name>
    <name type="common">Mouse-ear cress</name>
    <dbReference type="NCBI Taxonomy" id="3702"/>
    <lineage>
        <taxon>Eukaryota</taxon>
        <taxon>Viridiplantae</taxon>
        <taxon>Streptophyta</taxon>
        <taxon>Embryophyta</taxon>
        <taxon>Tracheophyta</taxon>
        <taxon>Spermatophyta</taxon>
        <taxon>Magnoliopsida</taxon>
        <taxon>eudicotyledons</taxon>
        <taxon>Gunneridae</taxon>
        <taxon>Pentapetalae</taxon>
        <taxon>rosids</taxon>
        <taxon>malvids</taxon>
        <taxon>Brassicales</taxon>
        <taxon>Brassicaceae</taxon>
        <taxon>Camelineae</taxon>
        <taxon>Arabidopsis</taxon>
    </lineage>
</organism>
<dbReference type="EMBL" id="DQ446561">
    <property type="protein sequence ID" value="ABE65460.1"/>
    <property type="molecule type" value="Genomic_DNA"/>
</dbReference>
<evidence type="ECO:0000313" key="1">
    <source>
        <dbReference type="EMBL" id="ABE65460.1"/>
    </source>
</evidence>
<accession>Q1PF05</accession>
<reference evidence="1" key="1">
    <citation type="submission" date="2006-03" db="EMBL/GenBank/DDBJ databases">
        <authorList>
            <person name="Underwood B.A."/>
            <person name="Xiao Y."/>
            <person name="Moskal W."/>
            <person name="Monaghan E."/>
            <person name="Wang W."/>
            <person name="Redman J."/>
            <person name="Wu H.C."/>
            <person name="Utterback T."/>
            <person name="Town C.D."/>
        </authorList>
    </citation>
    <scope>NUCLEOTIDE SEQUENCE</scope>
</reference>